<accession>A0ABN7PTU7</accession>
<gene>
    <name evidence="2" type="ORF">LMG26411_01507</name>
</gene>
<protein>
    <submittedName>
        <fullName evidence="2">Uncharacterized protein</fullName>
    </submittedName>
</protein>
<evidence type="ECO:0000313" key="3">
    <source>
        <dbReference type="Proteomes" id="UP000672657"/>
    </source>
</evidence>
<dbReference type="Proteomes" id="UP000672657">
    <property type="component" value="Unassembled WGS sequence"/>
</dbReference>
<reference evidence="2 3" key="1">
    <citation type="submission" date="2021-03" db="EMBL/GenBank/DDBJ databases">
        <authorList>
            <person name="Peeters C."/>
        </authorList>
    </citation>
    <scope>NUCLEOTIDE SEQUENCE [LARGE SCALE GENOMIC DNA]</scope>
    <source>
        <strain evidence="2 3">LMG 26411</strain>
    </source>
</reference>
<proteinExistence type="predicted"/>
<feature type="region of interest" description="Disordered" evidence="1">
    <location>
        <begin position="1"/>
        <end position="22"/>
    </location>
</feature>
<dbReference type="EMBL" id="CAJPVI010000006">
    <property type="protein sequence ID" value="CAG2138013.1"/>
    <property type="molecule type" value="Genomic_DNA"/>
</dbReference>
<sequence>MQQRAKILQRTGERQAAVSHGVGNADQRGAVLGRQRVEQLHEITLVDGAEHAAHGFLGHIARAVGNGLVGQRQRVAHRAVGRLGQQPQRIAVMADAFLPQDIVQVGHDLRRRHLLEIELQATRQHRDRNLLRVGGGQDELDVAGRLLQRLQHRVEGVVGQHVHFVDHVDLEAPRRRRVHRLVEQLRHFVDAAV</sequence>
<comment type="caution">
    <text evidence="2">The sequence shown here is derived from an EMBL/GenBank/DDBJ whole genome shotgun (WGS) entry which is preliminary data.</text>
</comment>
<evidence type="ECO:0000256" key="1">
    <source>
        <dbReference type="SAM" id="MobiDB-lite"/>
    </source>
</evidence>
<evidence type="ECO:0000313" key="2">
    <source>
        <dbReference type="EMBL" id="CAG2138013.1"/>
    </source>
</evidence>
<organism evidence="2 3">
    <name type="scientific">Cupriavidus numazuensis</name>
    <dbReference type="NCBI Taxonomy" id="221992"/>
    <lineage>
        <taxon>Bacteria</taxon>
        <taxon>Pseudomonadati</taxon>
        <taxon>Pseudomonadota</taxon>
        <taxon>Betaproteobacteria</taxon>
        <taxon>Burkholderiales</taxon>
        <taxon>Burkholderiaceae</taxon>
        <taxon>Cupriavidus</taxon>
    </lineage>
</organism>
<keyword evidence="3" id="KW-1185">Reference proteome</keyword>
<name>A0ABN7PTU7_9BURK</name>